<dbReference type="InterPro" id="IPR001544">
    <property type="entry name" value="Aminotrans_IV"/>
</dbReference>
<evidence type="ECO:0000256" key="2">
    <source>
        <dbReference type="ARBA" id="ARBA00004931"/>
    </source>
</evidence>
<evidence type="ECO:0000256" key="3">
    <source>
        <dbReference type="ARBA" id="ARBA00005072"/>
    </source>
</evidence>
<dbReference type="EMBL" id="CP001804">
    <property type="protein sequence ID" value="ACY15985.1"/>
    <property type="molecule type" value="Genomic_DNA"/>
</dbReference>
<dbReference type="SUPFAM" id="SSF56752">
    <property type="entry name" value="D-aminoacid aminotransferase-like PLP-dependent enzymes"/>
    <property type="match status" value="1"/>
</dbReference>
<dbReference type="InterPro" id="IPR043131">
    <property type="entry name" value="BCAT-like_N"/>
</dbReference>
<dbReference type="OrthoDB" id="9805628at2"/>
<dbReference type="Pfam" id="PF01063">
    <property type="entry name" value="Aminotran_4"/>
    <property type="match status" value="1"/>
</dbReference>
<reference evidence="9 10" key="1">
    <citation type="journal article" date="2010" name="Stand. Genomic Sci.">
        <title>Complete genome sequence of Haliangium ochraceum type strain (SMP-2).</title>
        <authorList>
            <consortium name="US DOE Joint Genome Institute (JGI-PGF)"/>
            <person name="Ivanova N."/>
            <person name="Daum C."/>
            <person name="Lang E."/>
            <person name="Abt B."/>
            <person name="Kopitz M."/>
            <person name="Saunders E."/>
            <person name="Lapidus A."/>
            <person name="Lucas S."/>
            <person name="Glavina Del Rio T."/>
            <person name="Nolan M."/>
            <person name="Tice H."/>
            <person name="Copeland A."/>
            <person name="Cheng J.F."/>
            <person name="Chen F."/>
            <person name="Bruce D."/>
            <person name="Goodwin L."/>
            <person name="Pitluck S."/>
            <person name="Mavromatis K."/>
            <person name="Pati A."/>
            <person name="Mikhailova N."/>
            <person name="Chen A."/>
            <person name="Palaniappan K."/>
            <person name="Land M."/>
            <person name="Hauser L."/>
            <person name="Chang Y.J."/>
            <person name="Jeffries C.D."/>
            <person name="Detter J.C."/>
            <person name="Brettin T."/>
            <person name="Rohde M."/>
            <person name="Goker M."/>
            <person name="Bristow J."/>
            <person name="Markowitz V."/>
            <person name="Eisen J.A."/>
            <person name="Hugenholtz P."/>
            <person name="Kyrpides N.C."/>
            <person name="Klenk H.P."/>
        </authorList>
    </citation>
    <scope>NUCLEOTIDE SEQUENCE [LARGE SCALE GENOMIC DNA]</scope>
    <source>
        <strain evidence="10">DSM 14365 / CIP 107738 / JCM 11303 / AJ 13395 / SMP-2</strain>
    </source>
</reference>
<keyword evidence="9" id="KW-0032">Aminotransferase</keyword>
<accession>D0LW53</accession>
<evidence type="ECO:0000256" key="5">
    <source>
        <dbReference type="ARBA" id="ARBA00013053"/>
    </source>
</evidence>
<sequence>MSTTRLFAHTPEGPQPLALPDAGGDVNALLDALPLGIYEGMRTFEQVRFLGLGRHLARAERAAEELGWGQVFEPAALRRSIDAVVRDSPPGEYRLRFDVLAGPATALGTASRVLLARAPLTPVPAALLAEGVACPLVRDLRREQPHLKGAAFVITRRRYPVGAAEAYEPIMVDDAGYLREGVSAGFAMVRAGGVCTAGSGVLPSITLELVGECAAELGVPVRWQAVHERDLGALDEAFLATSVRGLVPITRLGAQVLGDGRPGPITRALMDAYASKCAREARPALAAE</sequence>
<evidence type="ECO:0000313" key="9">
    <source>
        <dbReference type="EMBL" id="ACY15985.1"/>
    </source>
</evidence>
<gene>
    <name evidence="9" type="ordered locus">Hoch_3483</name>
</gene>
<comment type="pathway">
    <text evidence="1">Amino-acid biosynthesis; L-isoleucine biosynthesis; L-isoleucine from 2-oxobutanoate: step 4/4.</text>
</comment>
<dbReference type="STRING" id="502025.Hoch_3483"/>
<comment type="catalytic activity">
    <reaction evidence="7">
        <text>L-isoleucine + 2-oxoglutarate = (S)-3-methyl-2-oxopentanoate + L-glutamate</text>
        <dbReference type="Rhea" id="RHEA:24801"/>
        <dbReference type="ChEBI" id="CHEBI:16810"/>
        <dbReference type="ChEBI" id="CHEBI:29985"/>
        <dbReference type="ChEBI" id="CHEBI:35146"/>
        <dbReference type="ChEBI" id="CHEBI:58045"/>
        <dbReference type="EC" id="2.6.1.42"/>
    </reaction>
</comment>
<evidence type="ECO:0000256" key="8">
    <source>
        <dbReference type="ARBA" id="ARBA00049229"/>
    </source>
</evidence>
<proteinExistence type="inferred from homology"/>
<dbReference type="HOGENOM" id="CLU_1007015_0_0_7"/>
<dbReference type="InterPro" id="IPR050571">
    <property type="entry name" value="Class-IV_PLP-Dep_Aminotrnsfr"/>
</dbReference>
<comment type="catalytic activity">
    <reaction evidence="6">
        <text>L-valine + 2-oxoglutarate = 3-methyl-2-oxobutanoate + L-glutamate</text>
        <dbReference type="Rhea" id="RHEA:24813"/>
        <dbReference type="ChEBI" id="CHEBI:11851"/>
        <dbReference type="ChEBI" id="CHEBI:16810"/>
        <dbReference type="ChEBI" id="CHEBI:29985"/>
        <dbReference type="ChEBI" id="CHEBI:57762"/>
        <dbReference type="EC" id="2.6.1.42"/>
    </reaction>
</comment>
<comment type="pathway">
    <text evidence="3">Amino-acid biosynthesis; L-leucine biosynthesis; L-leucine from 3-methyl-2-oxobutanoate: step 4/4.</text>
</comment>
<dbReference type="EC" id="2.6.1.42" evidence="5"/>
<organism evidence="9 10">
    <name type="scientific">Haliangium ochraceum (strain DSM 14365 / JCM 11303 / SMP-2)</name>
    <dbReference type="NCBI Taxonomy" id="502025"/>
    <lineage>
        <taxon>Bacteria</taxon>
        <taxon>Pseudomonadati</taxon>
        <taxon>Myxococcota</taxon>
        <taxon>Polyangia</taxon>
        <taxon>Haliangiales</taxon>
        <taxon>Kofleriaceae</taxon>
        <taxon>Haliangium</taxon>
    </lineage>
</organism>
<comment type="similarity">
    <text evidence="4">Belongs to the class-IV pyridoxal-phosphate-dependent aminotransferase family.</text>
</comment>
<dbReference type="AlphaFoldDB" id="D0LW53"/>
<dbReference type="GO" id="GO:0046394">
    <property type="term" value="P:carboxylic acid biosynthetic process"/>
    <property type="evidence" value="ECO:0007669"/>
    <property type="project" value="UniProtKB-ARBA"/>
</dbReference>
<dbReference type="PANTHER" id="PTHR42743">
    <property type="entry name" value="AMINO-ACID AMINOTRANSFERASE"/>
    <property type="match status" value="1"/>
</dbReference>
<dbReference type="Proteomes" id="UP000001880">
    <property type="component" value="Chromosome"/>
</dbReference>
<keyword evidence="9" id="KW-0808">Transferase</keyword>
<dbReference type="InterPro" id="IPR043132">
    <property type="entry name" value="BCAT-like_C"/>
</dbReference>
<protein>
    <recommendedName>
        <fullName evidence="5">branched-chain-amino-acid transaminase</fullName>
        <ecNumber evidence="5">2.6.1.42</ecNumber>
    </recommendedName>
</protein>
<dbReference type="RefSeq" id="WP_012828584.1">
    <property type="nucleotide sequence ID" value="NC_013440.1"/>
</dbReference>
<dbReference type="GO" id="GO:0004084">
    <property type="term" value="F:branched-chain-amino-acid transaminase activity"/>
    <property type="evidence" value="ECO:0007669"/>
    <property type="project" value="UniProtKB-EC"/>
</dbReference>
<evidence type="ECO:0000256" key="6">
    <source>
        <dbReference type="ARBA" id="ARBA00048212"/>
    </source>
</evidence>
<evidence type="ECO:0000256" key="1">
    <source>
        <dbReference type="ARBA" id="ARBA00004824"/>
    </source>
</evidence>
<evidence type="ECO:0000313" key="10">
    <source>
        <dbReference type="Proteomes" id="UP000001880"/>
    </source>
</evidence>
<dbReference type="KEGG" id="hoh:Hoch_3483"/>
<evidence type="ECO:0000256" key="4">
    <source>
        <dbReference type="ARBA" id="ARBA00009320"/>
    </source>
</evidence>
<dbReference type="Gene3D" id="3.30.470.10">
    <property type="match status" value="1"/>
</dbReference>
<keyword evidence="10" id="KW-1185">Reference proteome</keyword>
<dbReference type="Gene3D" id="3.20.10.10">
    <property type="entry name" value="D-amino Acid Aminotransferase, subunit A, domain 2"/>
    <property type="match status" value="1"/>
</dbReference>
<evidence type="ECO:0000256" key="7">
    <source>
        <dbReference type="ARBA" id="ARBA00048798"/>
    </source>
</evidence>
<dbReference type="eggNOG" id="COG0115">
    <property type="taxonomic scope" value="Bacteria"/>
</dbReference>
<dbReference type="InterPro" id="IPR036038">
    <property type="entry name" value="Aminotransferase-like"/>
</dbReference>
<comment type="catalytic activity">
    <reaction evidence="8">
        <text>L-leucine + 2-oxoglutarate = 4-methyl-2-oxopentanoate + L-glutamate</text>
        <dbReference type="Rhea" id="RHEA:18321"/>
        <dbReference type="ChEBI" id="CHEBI:16810"/>
        <dbReference type="ChEBI" id="CHEBI:17865"/>
        <dbReference type="ChEBI" id="CHEBI:29985"/>
        <dbReference type="ChEBI" id="CHEBI:57427"/>
        <dbReference type="EC" id="2.6.1.42"/>
    </reaction>
</comment>
<comment type="pathway">
    <text evidence="2">Amino-acid biosynthesis; L-valine biosynthesis; L-valine from pyruvate: step 4/4.</text>
</comment>
<name>D0LW53_HALO1</name>
<dbReference type="PANTHER" id="PTHR42743:SF11">
    <property type="entry name" value="AMINODEOXYCHORISMATE LYASE"/>
    <property type="match status" value="1"/>
</dbReference>